<protein>
    <submittedName>
        <fullName evidence="1">Uncharacterized protein</fullName>
    </submittedName>
</protein>
<comment type="caution">
    <text evidence="1">The sequence shown here is derived from an EMBL/GenBank/DDBJ whole genome shotgun (WGS) entry which is preliminary data.</text>
</comment>
<dbReference type="EMBL" id="JAPUUL010000193">
    <property type="protein sequence ID" value="KAJ8132006.1"/>
    <property type="molecule type" value="Genomic_DNA"/>
</dbReference>
<dbReference type="Proteomes" id="UP001153332">
    <property type="component" value="Unassembled WGS sequence"/>
</dbReference>
<evidence type="ECO:0000313" key="2">
    <source>
        <dbReference type="Proteomes" id="UP001153332"/>
    </source>
</evidence>
<name>A0ACC2JWW1_9PEZI</name>
<evidence type="ECO:0000313" key="1">
    <source>
        <dbReference type="EMBL" id="KAJ8132006.1"/>
    </source>
</evidence>
<keyword evidence="2" id="KW-1185">Reference proteome</keyword>
<organism evidence="1 2">
    <name type="scientific">Lasiodiplodia mahajangana</name>
    <dbReference type="NCBI Taxonomy" id="1108764"/>
    <lineage>
        <taxon>Eukaryota</taxon>
        <taxon>Fungi</taxon>
        <taxon>Dikarya</taxon>
        <taxon>Ascomycota</taxon>
        <taxon>Pezizomycotina</taxon>
        <taxon>Dothideomycetes</taxon>
        <taxon>Dothideomycetes incertae sedis</taxon>
        <taxon>Botryosphaeriales</taxon>
        <taxon>Botryosphaeriaceae</taxon>
        <taxon>Lasiodiplodia</taxon>
    </lineage>
</organism>
<accession>A0ACC2JWW1</accession>
<sequence>MPPAPSAERRDASTGTPPTTGLVTSDIITIAVGLPAGVLALFSVIIAFYAWQYPKSPLGVVGNSVRGVIQVGAGRGAASRHADIGYELLDVDTSGRGADATSSGRGVFNPARPVIGGDGIAGNIKVNSKQAAQYGVFKATGIGGTATALDGGYAIGGDGIGGDFILD</sequence>
<reference evidence="1" key="1">
    <citation type="submission" date="2022-12" db="EMBL/GenBank/DDBJ databases">
        <title>Genome Sequence of Lasiodiplodia mahajangana.</title>
        <authorList>
            <person name="Buettner E."/>
        </authorList>
    </citation>
    <scope>NUCLEOTIDE SEQUENCE</scope>
    <source>
        <strain evidence="1">VT137</strain>
    </source>
</reference>
<proteinExistence type="predicted"/>
<gene>
    <name evidence="1" type="ORF">O1611_g1617</name>
</gene>